<feature type="compositionally biased region" description="Basic and acidic residues" evidence="9">
    <location>
        <begin position="201"/>
        <end position="214"/>
    </location>
</feature>
<dbReference type="GO" id="GO:0000062">
    <property type="term" value="F:fatty-acyl-CoA binding"/>
    <property type="evidence" value="ECO:0007669"/>
    <property type="project" value="InterPro"/>
</dbReference>
<keyword evidence="6 10" id="KW-1133">Transmembrane helix</keyword>
<dbReference type="GO" id="GO:0006388">
    <property type="term" value="P:tRNA splicing, via endonucleolytic cleavage and ligation"/>
    <property type="evidence" value="ECO:0007669"/>
    <property type="project" value="InterPro"/>
</dbReference>
<feature type="compositionally biased region" description="Acidic residues" evidence="9">
    <location>
        <begin position="115"/>
        <end position="124"/>
    </location>
</feature>
<dbReference type="SUPFAM" id="SSF53032">
    <property type="entry name" value="tRNA-intron endonuclease catalytic domain-like"/>
    <property type="match status" value="1"/>
</dbReference>
<dbReference type="GO" id="GO:0016020">
    <property type="term" value="C:membrane"/>
    <property type="evidence" value="ECO:0007669"/>
    <property type="project" value="UniProtKB-SubCell"/>
</dbReference>
<feature type="compositionally biased region" description="Acidic residues" evidence="9">
    <location>
        <begin position="148"/>
        <end position="161"/>
    </location>
</feature>
<dbReference type="InterPro" id="IPR018593">
    <property type="entry name" value="tRNA-endonuc_su_Sen15"/>
</dbReference>
<dbReference type="Gene3D" id="3.40.1350.10">
    <property type="match status" value="1"/>
</dbReference>
<feature type="transmembrane region" description="Helical" evidence="10">
    <location>
        <begin position="404"/>
        <end position="428"/>
    </location>
</feature>
<comment type="subcellular location">
    <subcellularLocation>
        <location evidence="1">Membrane</location>
        <topology evidence="1">Single-pass membrane protein</topology>
    </subcellularLocation>
</comment>
<feature type="domain" description="ACB" evidence="11">
    <location>
        <begin position="7"/>
        <end position="96"/>
    </location>
</feature>
<gene>
    <name evidence="12" type="ORF">QTP70_033611</name>
</gene>
<keyword evidence="7" id="KW-0175">Coiled coil</keyword>
<evidence type="ECO:0000256" key="9">
    <source>
        <dbReference type="SAM" id="MobiDB-lite"/>
    </source>
</evidence>
<name>A0AAE0V7U2_9TELE</name>
<evidence type="ECO:0000313" key="13">
    <source>
        <dbReference type="Proteomes" id="UP001274896"/>
    </source>
</evidence>
<evidence type="ECO:0000259" key="11">
    <source>
        <dbReference type="PROSITE" id="PS51228"/>
    </source>
</evidence>
<feature type="region of interest" description="Disordered" evidence="9">
    <location>
        <begin position="226"/>
        <end position="283"/>
    </location>
</feature>
<dbReference type="InterPro" id="IPR014352">
    <property type="entry name" value="FERM/acyl-CoA-bd_prot_sf"/>
</dbReference>
<dbReference type="InterPro" id="IPR011856">
    <property type="entry name" value="tRNA_endonuc-like_dom_sf"/>
</dbReference>
<feature type="compositionally biased region" description="Acidic residues" evidence="9">
    <location>
        <begin position="226"/>
        <end position="238"/>
    </location>
</feature>
<dbReference type="PANTHER" id="PTHR23310">
    <property type="entry name" value="ACYL-COA-BINDING PROTEIN, ACBP"/>
    <property type="match status" value="1"/>
</dbReference>
<dbReference type="InterPro" id="IPR036167">
    <property type="entry name" value="tRNA_intron_Endo_cat-like_sf"/>
</dbReference>
<protein>
    <recommendedName>
        <fullName evidence="11">ACB domain-containing protein</fullName>
    </recommendedName>
</protein>
<dbReference type="Gene3D" id="1.20.80.10">
    <property type="match status" value="1"/>
</dbReference>
<proteinExistence type="inferred from homology"/>
<dbReference type="EMBL" id="JAUCMX010000005">
    <property type="protein sequence ID" value="KAK3546737.1"/>
    <property type="molecule type" value="Genomic_DNA"/>
</dbReference>
<evidence type="ECO:0000256" key="3">
    <source>
        <dbReference type="ARBA" id="ARBA00022448"/>
    </source>
</evidence>
<sequence>MEDTPVHQRRFEAAVKVMRTLPADGVFVPSDDMLIRFYTYHRQATLGVCNSSEACGRDTLSEAKWEAWKALGDMSKEEAMKAYVEEILQILEMIPVTEEVSDLLDVLEPFYEVVEDEDKDEDDEMTSKPAILTFSGSSDEWRGSPAGDVDDDVEEDDDDAEDATKLTVANRAEIGGTRVCNVSVSSLTVSPNTDEEEEELEHTPETRQDMRRDSPAHVLQLLTDDGGDVSEQSCDESVSETCSDSVRAEEGSGDLGAAAQAKRPQGRGGNTKDEGVSQDGNSHGAALHPLCTAAHGPVQSVILYNIKSCRHVFPSPSGCKLSGESATRVSDVATVLNGGKAGQGVVTDQLNTQIVVALSRLQDDMRSVLARLNTLETRALSQVERLALRSAPHTPQRLRMSPSVISQISVAFLLVWPFVAHYLVQLYLKKKRFSFYLKSVGKGNIAMDEENRASSNWIAQHPVYQDMLNLGGDDRAQVYGAFLVYLDLTEVRRWTGVVAVPCPELQAVLLEGREKEGGEVQVVYPLPAHRSIRHR</sequence>
<keyword evidence="8" id="KW-0446">Lipid-binding</keyword>
<dbReference type="InterPro" id="IPR035984">
    <property type="entry name" value="Acyl-CoA-binding_sf"/>
</dbReference>
<dbReference type="InterPro" id="IPR000582">
    <property type="entry name" value="Acyl-CoA-binding_protein"/>
</dbReference>
<dbReference type="PANTHER" id="PTHR23310:SF6">
    <property type="entry name" value="ACYL-COA-BINDING DOMAIN-CONTAINING PROTEIN 5"/>
    <property type="match status" value="1"/>
</dbReference>
<comment type="similarity">
    <text evidence="2">Belongs to the SEN15 family.</text>
</comment>
<dbReference type="SUPFAM" id="SSF47027">
    <property type="entry name" value="Acyl-CoA binding protein"/>
    <property type="match status" value="1"/>
</dbReference>
<dbReference type="Proteomes" id="UP001274896">
    <property type="component" value="Unassembled WGS sequence"/>
</dbReference>
<keyword evidence="5" id="KW-0819">tRNA processing</keyword>
<evidence type="ECO:0000313" key="12">
    <source>
        <dbReference type="EMBL" id="KAK3546737.1"/>
    </source>
</evidence>
<evidence type="ECO:0000256" key="1">
    <source>
        <dbReference type="ARBA" id="ARBA00004167"/>
    </source>
</evidence>
<evidence type="ECO:0000256" key="2">
    <source>
        <dbReference type="ARBA" id="ARBA00006091"/>
    </source>
</evidence>
<feature type="region of interest" description="Disordered" evidence="9">
    <location>
        <begin position="115"/>
        <end position="161"/>
    </location>
</feature>
<evidence type="ECO:0000256" key="10">
    <source>
        <dbReference type="SAM" id="Phobius"/>
    </source>
</evidence>
<dbReference type="Pfam" id="PF00887">
    <property type="entry name" value="ACBP"/>
    <property type="match status" value="1"/>
</dbReference>
<organism evidence="12 13">
    <name type="scientific">Hemibagrus guttatus</name>
    <dbReference type="NCBI Taxonomy" id="175788"/>
    <lineage>
        <taxon>Eukaryota</taxon>
        <taxon>Metazoa</taxon>
        <taxon>Chordata</taxon>
        <taxon>Craniata</taxon>
        <taxon>Vertebrata</taxon>
        <taxon>Euteleostomi</taxon>
        <taxon>Actinopterygii</taxon>
        <taxon>Neopterygii</taxon>
        <taxon>Teleostei</taxon>
        <taxon>Ostariophysi</taxon>
        <taxon>Siluriformes</taxon>
        <taxon>Bagridae</taxon>
        <taxon>Hemibagrus</taxon>
    </lineage>
</organism>
<evidence type="ECO:0000256" key="5">
    <source>
        <dbReference type="ARBA" id="ARBA00022694"/>
    </source>
</evidence>
<evidence type="ECO:0000256" key="7">
    <source>
        <dbReference type="ARBA" id="ARBA00023054"/>
    </source>
</evidence>
<dbReference type="AlphaFoldDB" id="A0AAE0V7U2"/>
<comment type="caution">
    <text evidence="12">The sequence shown here is derived from an EMBL/GenBank/DDBJ whole genome shotgun (WGS) entry which is preliminary data.</text>
</comment>
<dbReference type="GO" id="GO:0005777">
    <property type="term" value="C:peroxisome"/>
    <property type="evidence" value="ECO:0007669"/>
    <property type="project" value="TreeGrafter"/>
</dbReference>
<feature type="region of interest" description="Disordered" evidence="9">
    <location>
        <begin position="185"/>
        <end position="214"/>
    </location>
</feature>
<accession>A0AAE0V7U2</accession>
<dbReference type="Pfam" id="PF09631">
    <property type="entry name" value="Sen15"/>
    <property type="match status" value="1"/>
</dbReference>
<dbReference type="GO" id="GO:0006631">
    <property type="term" value="P:fatty acid metabolic process"/>
    <property type="evidence" value="ECO:0007669"/>
    <property type="project" value="TreeGrafter"/>
</dbReference>
<reference evidence="12" key="1">
    <citation type="submission" date="2023-06" db="EMBL/GenBank/DDBJ databases">
        <title>Male Hemibagrus guttatus genome.</title>
        <authorList>
            <person name="Bian C."/>
        </authorList>
    </citation>
    <scope>NUCLEOTIDE SEQUENCE</scope>
    <source>
        <strain evidence="12">Male_cb2023</strain>
        <tissue evidence="12">Muscle</tissue>
    </source>
</reference>
<keyword evidence="3" id="KW-0813">Transport</keyword>
<dbReference type="GO" id="GO:0005634">
    <property type="term" value="C:nucleus"/>
    <property type="evidence" value="ECO:0007669"/>
    <property type="project" value="UniProtKB-ARBA"/>
</dbReference>
<feature type="non-terminal residue" evidence="12">
    <location>
        <position position="1"/>
    </location>
</feature>
<dbReference type="PROSITE" id="PS51228">
    <property type="entry name" value="ACB_2"/>
    <property type="match status" value="1"/>
</dbReference>
<dbReference type="PRINTS" id="PR00689">
    <property type="entry name" value="ACOABINDINGP"/>
</dbReference>
<evidence type="ECO:0000256" key="6">
    <source>
        <dbReference type="ARBA" id="ARBA00022989"/>
    </source>
</evidence>
<evidence type="ECO:0000256" key="4">
    <source>
        <dbReference type="ARBA" id="ARBA00022692"/>
    </source>
</evidence>
<keyword evidence="4 10" id="KW-0812">Transmembrane</keyword>
<keyword evidence="10" id="KW-0472">Membrane</keyword>
<dbReference type="GO" id="GO:0003676">
    <property type="term" value="F:nucleic acid binding"/>
    <property type="evidence" value="ECO:0007669"/>
    <property type="project" value="InterPro"/>
</dbReference>
<evidence type="ECO:0000256" key="8">
    <source>
        <dbReference type="ARBA" id="ARBA00023121"/>
    </source>
</evidence>
<keyword evidence="13" id="KW-1185">Reference proteome</keyword>